<gene>
    <name evidence="1" type="ORF">COCCU_11740</name>
</gene>
<dbReference type="Proteomes" id="UP000424462">
    <property type="component" value="Chromosome"/>
</dbReference>
<keyword evidence="2" id="KW-1185">Reference proteome</keyword>
<evidence type="ECO:0000313" key="1">
    <source>
        <dbReference type="EMBL" id="QGU08249.1"/>
    </source>
</evidence>
<name>A0A6B8VZ07_9CORY</name>
<accession>A0A6B8VZ07</accession>
<organism evidence="1 2">
    <name type="scientific">Corynebacterium occultum</name>
    <dbReference type="NCBI Taxonomy" id="2675219"/>
    <lineage>
        <taxon>Bacteria</taxon>
        <taxon>Bacillati</taxon>
        <taxon>Actinomycetota</taxon>
        <taxon>Actinomycetes</taxon>
        <taxon>Mycobacteriales</taxon>
        <taxon>Corynebacteriaceae</taxon>
        <taxon>Corynebacterium</taxon>
    </lineage>
</organism>
<dbReference type="KEGG" id="cok:COCCU_11740"/>
<evidence type="ECO:0000313" key="2">
    <source>
        <dbReference type="Proteomes" id="UP000424462"/>
    </source>
</evidence>
<protein>
    <submittedName>
        <fullName evidence="1">Uncharacterized protein</fullName>
    </submittedName>
</protein>
<proteinExistence type="predicted"/>
<dbReference type="AlphaFoldDB" id="A0A6B8VZ07"/>
<reference evidence="1 2" key="1">
    <citation type="submission" date="2019-11" db="EMBL/GenBank/DDBJ databases">
        <title>Complete genome sequence of Corynebacterium kalinowskii 1959, a novel Corynebacterium species isolated from soil of a small paddock in Vilsendorf, Germany.</title>
        <authorList>
            <person name="Schaffert L."/>
            <person name="Ruwe M."/>
            <person name="Milse J."/>
            <person name="Hanuschka K."/>
            <person name="Ortseifen V."/>
            <person name="Droste J."/>
            <person name="Brandt D."/>
            <person name="Schlueter L."/>
            <person name="Kutter Y."/>
            <person name="Vinke S."/>
            <person name="Viehoefer P."/>
            <person name="Jacob L."/>
            <person name="Luebke N.-C."/>
            <person name="Schulte-Berndt E."/>
            <person name="Hain C."/>
            <person name="Linder M."/>
            <person name="Schmidt P."/>
            <person name="Wollenschlaeger L."/>
            <person name="Luttermann T."/>
            <person name="Thieme E."/>
            <person name="Hassa J."/>
            <person name="Haak M."/>
            <person name="Wittchen M."/>
            <person name="Mentz A."/>
            <person name="Persicke M."/>
            <person name="Busche T."/>
            <person name="Ruckert C."/>
        </authorList>
    </citation>
    <scope>NUCLEOTIDE SEQUENCE [LARGE SCALE GENOMIC DNA]</scope>
    <source>
        <strain evidence="1 2">2039</strain>
    </source>
</reference>
<dbReference type="EMBL" id="CP046455">
    <property type="protein sequence ID" value="QGU08249.1"/>
    <property type="molecule type" value="Genomic_DNA"/>
</dbReference>
<sequence length="131" mass="13703">MNGAGGASFGGMTETLAVCPAFPATRQVPAKRWDEIIPQCLGGGRLDAAGLKTGVSGIPAAVFAPRWAEVIHFPLTKRISGDSSRHGGYPLGHQDQGLVPVLGQLAERAERCFLVDQPGASEIVNHSRSVS</sequence>